<evidence type="ECO:0000256" key="2">
    <source>
        <dbReference type="ARBA" id="ARBA00023015"/>
    </source>
</evidence>
<dbReference type="GO" id="GO:0008270">
    <property type="term" value="F:zinc ion binding"/>
    <property type="evidence" value="ECO:0007669"/>
    <property type="project" value="InterPro"/>
</dbReference>
<dbReference type="AlphaFoldDB" id="A0A9P4Q994"/>
<evidence type="ECO:0000313" key="8">
    <source>
        <dbReference type="EMBL" id="KAF2721940.1"/>
    </source>
</evidence>
<dbReference type="GO" id="GO:0003677">
    <property type="term" value="F:DNA binding"/>
    <property type="evidence" value="ECO:0007669"/>
    <property type="project" value="UniProtKB-KW"/>
</dbReference>
<reference evidence="8" key="1">
    <citation type="journal article" date="2020" name="Stud. Mycol.">
        <title>101 Dothideomycetes genomes: a test case for predicting lifestyles and emergence of pathogens.</title>
        <authorList>
            <person name="Haridas S."/>
            <person name="Albert R."/>
            <person name="Binder M."/>
            <person name="Bloem J."/>
            <person name="Labutti K."/>
            <person name="Salamov A."/>
            <person name="Andreopoulos B."/>
            <person name="Baker S."/>
            <person name="Barry K."/>
            <person name="Bills G."/>
            <person name="Bluhm B."/>
            <person name="Cannon C."/>
            <person name="Castanera R."/>
            <person name="Culley D."/>
            <person name="Daum C."/>
            <person name="Ezra D."/>
            <person name="Gonzalez J."/>
            <person name="Henrissat B."/>
            <person name="Kuo A."/>
            <person name="Liang C."/>
            <person name="Lipzen A."/>
            <person name="Lutzoni F."/>
            <person name="Magnuson J."/>
            <person name="Mondo S."/>
            <person name="Nolan M."/>
            <person name="Ohm R."/>
            <person name="Pangilinan J."/>
            <person name="Park H.-J."/>
            <person name="Ramirez L."/>
            <person name="Alfaro M."/>
            <person name="Sun H."/>
            <person name="Tritt A."/>
            <person name="Yoshinaga Y."/>
            <person name="Zwiers L.-H."/>
            <person name="Turgeon B."/>
            <person name="Goodwin S."/>
            <person name="Spatafora J."/>
            <person name="Crous P."/>
            <person name="Grigoriev I."/>
        </authorList>
    </citation>
    <scope>NUCLEOTIDE SEQUENCE</scope>
    <source>
        <strain evidence="8">CBS 116435</strain>
    </source>
</reference>
<gene>
    <name evidence="8" type="ORF">K431DRAFT_62425</name>
</gene>
<feature type="compositionally biased region" description="Polar residues" evidence="6">
    <location>
        <begin position="1"/>
        <end position="12"/>
    </location>
</feature>
<name>A0A9P4Q994_9PEZI</name>
<dbReference type="Pfam" id="PF04082">
    <property type="entry name" value="Fungal_trans"/>
    <property type="match status" value="1"/>
</dbReference>
<dbReference type="CDD" id="cd12148">
    <property type="entry name" value="fungal_TF_MHR"/>
    <property type="match status" value="1"/>
</dbReference>
<sequence length="260" mass="29423">MAWNVGTAQLHGSNDELHPDRQTQQRQRQRHRHRHRQHDMAGRGRPGGRRALHHSGGCDAASRVPQDALRLPEKSLADALVAAYFAFVNPGFPVVDEDRFMPQYTTNDPDNPVSTLLLQAILLVGAHVACQGRQREAVKGVFLGRAKTLIDHGQEQNRTIVVQAALLLAWQVDSGGDVSADAYYWIGTATIIATGMGMHRDEDNTYEKRTWRRVFWLLFQWDTLVSMQCGRPQALHIEECDVQPLQPSDFDEELEEPFRL</sequence>
<dbReference type="EMBL" id="MU003786">
    <property type="protein sequence ID" value="KAF2721940.1"/>
    <property type="molecule type" value="Genomic_DNA"/>
</dbReference>
<keyword evidence="4" id="KW-0804">Transcription</keyword>
<evidence type="ECO:0000256" key="6">
    <source>
        <dbReference type="SAM" id="MobiDB-lite"/>
    </source>
</evidence>
<keyword evidence="1" id="KW-0862">Zinc</keyword>
<keyword evidence="2" id="KW-0805">Transcription regulation</keyword>
<evidence type="ECO:0000313" key="9">
    <source>
        <dbReference type="Proteomes" id="UP000799441"/>
    </source>
</evidence>
<dbReference type="SMART" id="SM00906">
    <property type="entry name" value="Fungal_trans"/>
    <property type="match status" value="1"/>
</dbReference>
<dbReference type="PANTHER" id="PTHR47171:SF4">
    <property type="entry name" value="ACETAMIDASE REGULATORY PROTEIN"/>
    <property type="match status" value="1"/>
</dbReference>
<evidence type="ECO:0000256" key="1">
    <source>
        <dbReference type="ARBA" id="ARBA00022833"/>
    </source>
</evidence>
<keyword evidence="3" id="KW-0238">DNA-binding</keyword>
<organism evidence="8 9">
    <name type="scientific">Polychaeton citri CBS 116435</name>
    <dbReference type="NCBI Taxonomy" id="1314669"/>
    <lineage>
        <taxon>Eukaryota</taxon>
        <taxon>Fungi</taxon>
        <taxon>Dikarya</taxon>
        <taxon>Ascomycota</taxon>
        <taxon>Pezizomycotina</taxon>
        <taxon>Dothideomycetes</taxon>
        <taxon>Dothideomycetidae</taxon>
        <taxon>Capnodiales</taxon>
        <taxon>Capnodiaceae</taxon>
        <taxon>Polychaeton</taxon>
    </lineage>
</organism>
<feature type="compositionally biased region" description="Basic residues" evidence="6">
    <location>
        <begin position="27"/>
        <end position="37"/>
    </location>
</feature>
<dbReference type="Proteomes" id="UP000799441">
    <property type="component" value="Unassembled WGS sequence"/>
</dbReference>
<proteinExistence type="predicted"/>
<keyword evidence="9" id="KW-1185">Reference proteome</keyword>
<evidence type="ECO:0000259" key="7">
    <source>
        <dbReference type="SMART" id="SM00906"/>
    </source>
</evidence>
<accession>A0A9P4Q994</accession>
<dbReference type="InterPro" id="IPR007219">
    <property type="entry name" value="XnlR_reg_dom"/>
</dbReference>
<comment type="caution">
    <text evidence="8">The sequence shown here is derived from an EMBL/GenBank/DDBJ whole genome shotgun (WGS) entry which is preliminary data.</text>
</comment>
<evidence type="ECO:0000256" key="3">
    <source>
        <dbReference type="ARBA" id="ARBA00023125"/>
    </source>
</evidence>
<feature type="compositionally biased region" description="Basic and acidic residues" evidence="6">
    <location>
        <begin position="13"/>
        <end position="23"/>
    </location>
</feature>
<evidence type="ECO:0000256" key="4">
    <source>
        <dbReference type="ARBA" id="ARBA00023163"/>
    </source>
</evidence>
<dbReference type="OrthoDB" id="4161332at2759"/>
<feature type="domain" description="Xylanolytic transcriptional activator regulatory" evidence="7">
    <location>
        <begin position="182"/>
        <end position="253"/>
    </location>
</feature>
<keyword evidence="5" id="KW-0539">Nucleus</keyword>
<dbReference type="PANTHER" id="PTHR47171">
    <property type="entry name" value="FARA-RELATED"/>
    <property type="match status" value="1"/>
</dbReference>
<evidence type="ECO:0000256" key="5">
    <source>
        <dbReference type="ARBA" id="ARBA00023242"/>
    </source>
</evidence>
<feature type="region of interest" description="Disordered" evidence="6">
    <location>
        <begin position="1"/>
        <end position="63"/>
    </location>
</feature>
<protein>
    <recommendedName>
        <fullName evidence="7">Xylanolytic transcriptional activator regulatory domain-containing protein</fullName>
    </recommendedName>
</protein>
<dbReference type="GO" id="GO:0006351">
    <property type="term" value="P:DNA-templated transcription"/>
    <property type="evidence" value="ECO:0007669"/>
    <property type="project" value="InterPro"/>
</dbReference>
<dbReference type="InterPro" id="IPR052073">
    <property type="entry name" value="Amide_Lactam_Regulators"/>
</dbReference>